<dbReference type="GO" id="GO:0005524">
    <property type="term" value="F:ATP binding"/>
    <property type="evidence" value="ECO:0007669"/>
    <property type="project" value="UniProtKB-KW"/>
</dbReference>
<evidence type="ECO:0000256" key="3">
    <source>
        <dbReference type="ARBA" id="ARBA00022650"/>
    </source>
</evidence>
<feature type="binding site" evidence="8">
    <location>
        <position position="13"/>
    </location>
    <ligand>
        <name>ATP</name>
        <dbReference type="ChEBI" id="CHEBI:30616"/>
    </ligand>
</feature>
<keyword evidence="6 8" id="KW-0418">Kinase</keyword>
<dbReference type="EC" id="2.7.2.11" evidence="8"/>
<feature type="binding site" evidence="8">
    <location>
        <begin position="172"/>
        <end position="173"/>
    </location>
    <ligand>
        <name>ATP</name>
        <dbReference type="ChEBI" id="CHEBI:30616"/>
    </ligand>
</feature>
<comment type="function">
    <text evidence="8">Catalyzes the transfer of a phosphate group to glutamate to form L-glutamate 5-phosphate.</text>
</comment>
<comment type="subcellular location">
    <subcellularLocation>
        <location evidence="8">Cytoplasm</location>
    </subcellularLocation>
</comment>
<evidence type="ECO:0000256" key="8">
    <source>
        <dbReference type="HAMAP-Rule" id="MF_00456"/>
    </source>
</evidence>
<evidence type="ECO:0000313" key="18">
    <source>
        <dbReference type="Proteomes" id="UP000285740"/>
    </source>
</evidence>
<dbReference type="Proteomes" id="UP000285740">
    <property type="component" value="Unassembled WGS sequence"/>
</dbReference>
<keyword evidence="4 8" id="KW-0808">Transferase</keyword>
<dbReference type="GO" id="GO:0005829">
    <property type="term" value="C:cytosol"/>
    <property type="evidence" value="ECO:0007669"/>
    <property type="project" value="TreeGrafter"/>
</dbReference>
<proteinExistence type="inferred from homology"/>
<feature type="binding site" evidence="8">
    <location>
        <position position="152"/>
    </location>
    <ligand>
        <name>substrate</name>
    </ligand>
</feature>
<dbReference type="InterPro" id="IPR036393">
    <property type="entry name" value="AceGlu_kinase-like_sf"/>
</dbReference>
<dbReference type="Proteomes" id="UP000286186">
    <property type="component" value="Unassembled WGS sequence"/>
</dbReference>
<feature type="binding site" evidence="8">
    <location>
        <begin position="214"/>
        <end position="220"/>
    </location>
    <ligand>
        <name>ATP</name>
        <dbReference type="ChEBI" id="CHEBI:30616"/>
    </ligand>
</feature>
<evidence type="ECO:0000313" key="19">
    <source>
        <dbReference type="Proteomes" id="UP000286186"/>
    </source>
</evidence>
<evidence type="ECO:0000259" key="9">
    <source>
        <dbReference type="Pfam" id="PF00696"/>
    </source>
</evidence>
<dbReference type="Pfam" id="PF00696">
    <property type="entry name" value="AA_kinase"/>
    <property type="match status" value="1"/>
</dbReference>
<dbReference type="SUPFAM" id="SSF53633">
    <property type="entry name" value="Carbamate kinase-like"/>
    <property type="match status" value="1"/>
</dbReference>
<evidence type="ECO:0000313" key="11">
    <source>
        <dbReference type="EMBL" id="RHA55572.1"/>
    </source>
</evidence>
<dbReference type="EMBL" id="QROT01000005">
    <property type="protein sequence ID" value="RHL45241.1"/>
    <property type="molecule type" value="Genomic_DNA"/>
</dbReference>
<dbReference type="InterPro" id="IPR001048">
    <property type="entry name" value="Asp/Glu/Uridylate_kinase"/>
</dbReference>
<evidence type="ECO:0000313" key="14">
    <source>
        <dbReference type="EMBL" id="RHL45241.1"/>
    </source>
</evidence>
<dbReference type="InterPro" id="IPR001057">
    <property type="entry name" value="Glu/AcGlu_kinase"/>
</dbReference>
<evidence type="ECO:0000256" key="4">
    <source>
        <dbReference type="ARBA" id="ARBA00022679"/>
    </source>
</evidence>
<feature type="binding site" evidence="8">
    <location>
        <position position="140"/>
    </location>
    <ligand>
        <name>substrate</name>
    </ligand>
</feature>
<evidence type="ECO:0000313" key="15">
    <source>
        <dbReference type="Proteomes" id="UP000283314"/>
    </source>
</evidence>
<protein>
    <recommendedName>
        <fullName evidence="8">Glutamate 5-kinase</fullName>
        <ecNumber evidence="8">2.7.2.11</ecNumber>
    </recommendedName>
    <alternativeName>
        <fullName evidence="8">Gamma-glutamyl kinase</fullName>
        <shortName evidence="8">GK</shortName>
    </alternativeName>
</protein>
<comment type="similarity">
    <text evidence="8">Belongs to the glutamate 5-kinase family.</text>
</comment>
<keyword evidence="5 8" id="KW-0547">Nucleotide-binding</keyword>
<dbReference type="EMBL" id="QSFO01000004">
    <property type="protein sequence ID" value="RHA55572.1"/>
    <property type="molecule type" value="Genomic_DNA"/>
</dbReference>
<dbReference type="PIRSF" id="PIRSF000729">
    <property type="entry name" value="GK"/>
    <property type="match status" value="1"/>
</dbReference>
<dbReference type="InterPro" id="IPR011529">
    <property type="entry name" value="Glu_5kinase"/>
</dbReference>
<feature type="domain" description="Aspartate/glutamate/uridylate kinase" evidence="9">
    <location>
        <begin position="8"/>
        <end position="238"/>
    </location>
</feature>
<dbReference type="PANTHER" id="PTHR43654">
    <property type="entry name" value="GLUTAMATE 5-KINASE"/>
    <property type="match status" value="1"/>
</dbReference>
<dbReference type="PROSITE" id="PS00902">
    <property type="entry name" value="GLUTAMATE_5_KINASE"/>
    <property type="match status" value="1"/>
</dbReference>
<dbReference type="InterPro" id="IPR005715">
    <property type="entry name" value="Glu_5kinase/COase_Synthase"/>
</dbReference>
<accession>A0A415L9S8</accession>
<dbReference type="EMBL" id="QSFV01000033">
    <property type="protein sequence ID" value="RHA78567.1"/>
    <property type="molecule type" value="Genomic_DNA"/>
</dbReference>
<dbReference type="HAMAP" id="MF_00456">
    <property type="entry name" value="ProB"/>
    <property type="match status" value="1"/>
</dbReference>
<evidence type="ECO:0000256" key="2">
    <source>
        <dbReference type="ARBA" id="ARBA00022605"/>
    </source>
</evidence>
<reference evidence="15 16" key="1">
    <citation type="submission" date="2018-08" db="EMBL/GenBank/DDBJ databases">
        <title>A genome reference for cultivated species of the human gut microbiota.</title>
        <authorList>
            <person name="Zou Y."/>
            <person name="Xue W."/>
            <person name="Luo G."/>
        </authorList>
    </citation>
    <scope>NUCLEOTIDE SEQUENCE [LARGE SCALE GENOMIC DNA]</scope>
    <source>
        <strain evidence="14 15">AF37-4</strain>
        <strain evidence="13 19">AM23-22</strain>
        <strain evidence="12 18">AM42-30</strain>
        <strain evidence="11 16">AM43-2</strain>
        <strain evidence="10 17">AM44-11BH</strain>
    </source>
</reference>
<comment type="pathway">
    <text evidence="8">Amino-acid biosynthesis; L-proline biosynthesis; L-glutamate 5-semialdehyde from L-glutamate: step 1/2.</text>
</comment>
<organism evidence="14 15">
    <name type="scientific">Eubacterium ventriosum</name>
    <dbReference type="NCBI Taxonomy" id="39496"/>
    <lineage>
        <taxon>Bacteria</taxon>
        <taxon>Bacillati</taxon>
        <taxon>Bacillota</taxon>
        <taxon>Clostridia</taxon>
        <taxon>Eubacteriales</taxon>
        <taxon>Eubacteriaceae</taxon>
        <taxon>Eubacterium</taxon>
    </lineage>
</organism>
<keyword evidence="3 8" id="KW-0641">Proline biosynthesis</keyword>
<dbReference type="Gene3D" id="3.40.1160.10">
    <property type="entry name" value="Acetylglutamate kinase-like"/>
    <property type="match status" value="1"/>
</dbReference>
<evidence type="ECO:0000256" key="5">
    <source>
        <dbReference type="ARBA" id="ARBA00022741"/>
    </source>
</evidence>
<dbReference type="InterPro" id="IPR041739">
    <property type="entry name" value="G5K_ProB"/>
</dbReference>
<keyword evidence="7 8" id="KW-0067">ATP-binding</keyword>
<comment type="caution">
    <text evidence="14">The sequence shown here is derived from an EMBL/GenBank/DDBJ whole genome shotgun (WGS) entry which is preliminary data.</text>
</comment>
<dbReference type="InterPro" id="IPR019797">
    <property type="entry name" value="Glutamate_5-kinase_CS"/>
</dbReference>
<evidence type="ECO:0000313" key="12">
    <source>
        <dbReference type="EMBL" id="RHA78567.1"/>
    </source>
</evidence>
<evidence type="ECO:0000313" key="16">
    <source>
        <dbReference type="Proteomes" id="UP000284598"/>
    </source>
</evidence>
<dbReference type="AlphaFoldDB" id="A0A415L9S8"/>
<dbReference type="FunFam" id="3.40.1160.10:FF:000018">
    <property type="entry name" value="Glutamate 5-kinase"/>
    <property type="match status" value="1"/>
</dbReference>
<evidence type="ECO:0000256" key="7">
    <source>
        <dbReference type="ARBA" id="ARBA00022840"/>
    </source>
</evidence>
<sequence length="261" mass="28106">MATLKDVKRIVIKVGTSTLTHHTGKSNIRQIKKLVAVISDIVNSGVEVALVTSGAIGVGVGKLGLRDRPTNTAGKQAAATIGQCELMFMYDKMFAEFGHTVGQFLITKRDVDNDECRENLINAFEKTFEYGAIPIINENDAVAVEEIVFGDNDSLSAIVAKLIKADALLILTDIDGLYDKDPHKDEDARIIPVVEEITEHLFEIAGGKGSKFGTGGMITKLQAAQIATEVGIPTIVMNGGDSDNIYRVLEGHQVGTFFTAK</sequence>
<dbReference type="PANTHER" id="PTHR43654:SF1">
    <property type="entry name" value="ISOPENTENYL PHOSPHATE KINASE"/>
    <property type="match status" value="1"/>
</dbReference>
<keyword evidence="1 8" id="KW-0963">Cytoplasm</keyword>
<feature type="binding site" evidence="8">
    <location>
        <position position="53"/>
    </location>
    <ligand>
        <name>substrate</name>
    </ligand>
</feature>
<gene>
    <name evidence="8 14" type="primary">proB</name>
    <name evidence="14" type="ORF">DW018_07795</name>
    <name evidence="13" type="ORF">DW652_05255</name>
    <name evidence="12" type="ORF">DW918_09035</name>
    <name evidence="11" type="ORF">DW929_04390</name>
    <name evidence="10" type="ORF">DW944_00440</name>
</gene>
<evidence type="ECO:0000313" key="17">
    <source>
        <dbReference type="Proteomes" id="UP000284779"/>
    </source>
</evidence>
<dbReference type="UniPathway" id="UPA00098">
    <property type="reaction ID" value="UER00359"/>
</dbReference>
<dbReference type="GO" id="GO:0004349">
    <property type="term" value="F:glutamate 5-kinase activity"/>
    <property type="evidence" value="ECO:0007669"/>
    <property type="project" value="UniProtKB-UniRule"/>
</dbReference>
<dbReference type="GO" id="GO:0055129">
    <property type="term" value="P:L-proline biosynthetic process"/>
    <property type="evidence" value="ECO:0007669"/>
    <property type="project" value="UniProtKB-UniRule"/>
</dbReference>
<evidence type="ECO:0000313" key="13">
    <source>
        <dbReference type="EMBL" id="RHF89189.1"/>
    </source>
</evidence>
<comment type="catalytic activity">
    <reaction evidence="8">
        <text>L-glutamate + ATP = L-glutamyl 5-phosphate + ADP</text>
        <dbReference type="Rhea" id="RHEA:14877"/>
        <dbReference type="ChEBI" id="CHEBI:29985"/>
        <dbReference type="ChEBI" id="CHEBI:30616"/>
        <dbReference type="ChEBI" id="CHEBI:58274"/>
        <dbReference type="ChEBI" id="CHEBI:456216"/>
        <dbReference type="EC" id="2.7.2.11"/>
    </reaction>
</comment>
<evidence type="ECO:0000313" key="10">
    <source>
        <dbReference type="EMBL" id="RHA20671.1"/>
    </source>
</evidence>
<dbReference type="NCBIfam" id="TIGR01027">
    <property type="entry name" value="proB"/>
    <property type="match status" value="1"/>
</dbReference>
<evidence type="ECO:0000256" key="6">
    <source>
        <dbReference type="ARBA" id="ARBA00022777"/>
    </source>
</evidence>
<evidence type="ECO:0000256" key="1">
    <source>
        <dbReference type="ARBA" id="ARBA00022490"/>
    </source>
</evidence>
<dbReference type="EMBL" id="QRHR01000004">
    <property type="protein sequence ID" value="RHF89189.1"/>
    <property type="molecule type" value="Genomic_DNA"/>
</dbReference>
<dbReference type="PRINTS" id="PR00474">
    <property type="entry name" value="GLU5KINASE"/>
</dbReference>
<dbReference type="RefSeq" id="WP_005358690.1">
    <property type="nucleotide sequence ID" value="NZ_CABJDQ010000005.1"/>
</dbReference>
<dbReference type="EMBL" id="QSFD01000001">
    <property type="protein sequence ID" value="RHA20671.1"/>
    <property type="molecule type" value="Genomic_DNA"/>
</dbReference>
<dbReference type="Proteomes" id="UP000284779">
    <property type="component" value="Unassembled WGS sequence"/>
</dbReference>
<dbReference type="CDD" id="cd04242">
    <property type="entry name" value="AAK_G5K_ProB"/>
    <property type="match status" value="1"/>
</dbReference>
<keyword evidence="17" id="KW-1185">Reference proteome</keyword>
<dbReference type="Proteomes" id="UP000283314">
    <property type="component" value="Unassembled WGS sequence"/>
</dbReference>
<keyword evidence="2 8" id="KW-0028">Amino-acid biosynthesis</keyword>
<dbReference type="Proteomes" id="UP000284598">
    <property type="component" value="Unassembled WGS sequence"/>
</dbReference>
<name>A0A415L9S8_9FIRM</name>
<dbReference type="GeneID" id="66467142"/>